<protein>
    <recommendedName>
        <fullName evidence="4">F-box associated domain-containing protein</fullName>
    </recommendedName>
</protein>
<keyword evidence="1" id="KW-0732">Signal</keyword>
<proteinExistence type="predicted"/>
<keyword evidence="3" id="KW-1185">Reference proteome</keyword>
<feature type="signal peptide" evidence="1">
    <location>
        <begin position="1"/>
        <end position="26"/>
    </location>
</feature>
<name>A0ABQ7EFN4_BRACR</name>
<accession>A0ABQ7EFN4</accession>
<evidence type="ECO:0000256" key="1">
    <source>
        <dbReference type="SAM" id="SignalP"/>
    </source>
</evidence>
<dbReference type="Proteomes" id="UP000266723">
    <property type="component" value="Unassembled WGS sequence"/>
</dbReference>
<sequence length="195" mass="22166">MNSFPIPLYLILYILFFLSLLKSSSSDGHETKQQVHVSSAKFCSSKISHQGTVIQGFIPSGRVHKYLPDMKQGSVYRLFTFYGFKSKPFLLTKTSSGSIHMRILKLIVTFTLVNGQTFIEHLIIDEVEIATCCVFCGSVMKLYFWDQTVTDFCKKFKSYENIPTVLLVTTDNTKCLRDCNSDRLHILTYVACGIT</sequence>
<reference evidence="2 3" key="1">
    <citation type="journal article" date="2020" name="BMC Genomics">
        <title>Intraspecific diversification of the crop wild relative Brassica cretica Lam. using demographic model selection.</title>
        <authorList>
            <person name="Kioukis A."/>
            <person name="Michalopoulou V.A."/>
            <person name="Briers L."/>
            <person name="Pirintsos S."/>
            <person name="Studholme D.J."/>
            <person name="Pavlidis P."/>
            <person name="Sarris P.F."/>
        </authorList>
    </citation>
    <scope>NUCLEOTIDE SEQUENCE [LARGE SCALE GENOMIC DNA]</scope>
    <source>
        <strain evidence="3">cv. PFS-1207/04</strain>
    </source>
</reference>
<gene>
    <name evidence="2" type="ORF">DY000_02023673</name>
</gene>
<feature type="chain" id="PRO_5046459583" description="F-box associated domain-containing protein" evidence="1">
    <location>
        <begin position="27"/>
        <end position="195"/>
    </location>
</feature>
<organism evidence="2 3">
    <name type="scientific">Brassica cretica</name>
    <name type="common">Mustard</name>
    <dbReference type="NCBI Taxonomy" id="69181"/>
    <lineage>
        <taxon>Eukaryota</taxon>
        <taxon>Viridiplantae</taxon>
        <taxon>Streptophyta</taxon>
        <taxon>Embryophyta</taxon>
        <taxon>Tracheophyta</taxon>
        <taxon>Spermatophyta</taxon>
        <taxon>Magnoliopsida</taxon>
        <taxon>eudicotyledons</taxon>
        <taxon>Gunneridae</taxon>
        <taxon>Pentapetalae</taxon>
        <taxon>rosids</taxon>
        <taxon>malvids</taxon>
        <taxon>Brassicales</taxon>
        <taxon>Brassicaceae</taxon>
        <taxon>Brassiceae</taxon>
        <taxon>Brassica</taxon>
    </lineage>
</organism>
<evidence type="ECO:0008006" key="4">
    <source>
        <dbReference type="Google" id="ProtNLM"/>
    </source>
</evidence>
<dbReference type="EMBL" id="QGKV02000299">
    <property type="protein sequence ID" value="KAF3595335.1"/>
    <property type="molecule type" value="Genomic_DNA"/>
</dbReference>
<evidence type="ECO:0000313" key="2">
    <source>
        <dbReference type="EMBL" id="KAF3595335.1"/>
    </source>
</evidence>
<comment type="caution">
    <text evidence="2">The sequence shown here is derived from an EMBL/GenBank/DDBJ whole genome shotgun (WGS) entry which is preliminary data.</text>
</comment>
<evidence type="ECO:0000313" key="3">
    <source>
        <dbReference type="Proteomes" id="UP000266723"/>
    </source>
</evidence>